<reference evidence="1 2" key="1">
    <citation type="submission" date="2017-11" db="EMBL/GenBank/DDBJ databases">
        <authorList>
            <person name="Han C.G."/>
        </authorList>
    </citation>
    <scope>NUCLEOTIDE SEQUENCE [LARGE SCALE GENOMIC DNA]</scope>
    <source>
        <strain evidence="1">CFBP6411</strain>
    </source>
</reference>
<proteinExistence type="predicted"/>
<dbReference type="RefSeq" id="WP_005737214.1">
    <property type="nucleotide sequence ID" value="NZ_LT963408.1"/>
</dbReference>
<evidence type="ECO:0000313" key="2">
    <source>
        <dbReference type="Proteomes" id="UP000238093"/>
    </source>
</evidence>
<accession>A0A2K4WLX0</accession>
<sequence length="72" mass="8311">MSFVEQCLEGSVLEEEIGQFVEDWHEGREGADMELHEYLGMSWDEYQIWVTTPSVLSIVLATRKRGYGNATR</sequence>
<protein>
    <submittedName>
        <fullName evidence="1">Uncharacterized protein</fullName>
    </submittedName>
</protein>
<dbReference type="Proteomes" id="UP000238093">
    <property type="component" value="Chromosome I"/>
</dbReference>
<name>A0A2K4WLX0_9PSED</name>
<gene>
    <name evidence="1" type="ORF">CFBP6411_05477</name>
</gene>
<dbReference type="EMBL" id="LT963408">
    <property type="protein sequence ID" value="SOS36834.1"/>
    <property type="molecule type" value="Genomic_DNA"/>
</dbReference>
<organism evidence="1 2">
    <name type="scientific">Pseudomonas syringae group genomosp. 3</name>
    <dbReference type="NCBI Taxonomy" id="251701"/>
    <lineage>
        <taxon>Bacteria</taxon>
        <taxon>Pseudomonadati</taxon>
        <taxon>Pseudomonadota</taxon>
        <taxon>Gammaproteobacteria</taxon>
        <taxon>Pseudomonadales</taxon>
        <taxon>Pseudomonadaceae</taxon>
        <taxon>Pseudomonas</taxon>
    </lineage>
</organism>
<dbReference type="AlphaFoldDB" id="A0A2K4WLX0"/>
<evidence type="ECO:0000313" key="1">
    <source>
        <dbReference type="EMBL" id="SOS36834.1"/>
    </source>
</evidence>